<keyword evidence="5" id="KW-0883">Thioether bond</keyword>
<keyword evidence="11" id="KW-1185">Reference proteome</keyword>
<comment type="catalytic activity">
    <reaction evidence="9">
        <text>L-cysteine + O2 = 3-sulfino-L-alanine + H(+)</text>
        <dbReference type="Rhea" id="RHEA:20441"/>
        <dbReference type="ChEBI" id="CHEBI:15378"/>
        <dbReference type="ChEBI" id="CHEBI:15379"/>
        <dbReference type="ChEBI" id="CHEBI:35235"/>
        <dbReference type="ChEBI" id="CHEBI:61085"/>
        <dbReference type="EC" id="1.13.11.20"/>
    </reaction>
</comment>
<evidence type="ECO:0000256" key="1">
    <source>
        <dbReference type="ARBA" id="ARBA00004759"/>
    </source>
</evidence>
<gene>
    <name evidence="10" type="ORF">RUM44_004136</name>
</gene>
<evidence type="ECO:0000256" key="9">
    <source>
        <dbReference type="RuleBase" id="RU366010"/>
    </source>
</evidence>
<keyword evidence="6 9" id="KW-0223">Dioxygenase</keyword>
<dbReference type="CDD" id="cd10548">
    <property type="entry name" value="cupin_CDO"/>
    <property type="match status" value="1"/>
</dbReference>
<evidence type="ECO:0000256" key="3">
    <source>
        <dbReference type="ARBA" id="ARBA00013133"/>
    </source>
</evidence>
<evidence type="ECO:0000256" key="7">
    <source>
        <dbReference type="ARBA" id="ARBA00023002"/>
    </source>
</evidence>
<keyword evidence="8 9" id="KW-0408">Iron</keyword>
<protein>
    <recommendedName>
        <fullName evidence="3 9">Cysteine dioxygenase</fullName>
        <ecNumber evidence="3 9">1.13.11.20</ecNumber>
    </recommendedName>
</protein>
<sequence length="243" mass="27843">MMVETLQNGTPSHELNSTCEKQRNMYDIHLTKCEKYGNSNRKCEASSLQDLIAKLYEEFDKDVVDVDYICDLMTSYKSVPNEWKKYAKFDRYRYTRNLVDSGNGKFNIMVLCWGEGHGSAIHDHADAHCFMKVIDGTLSEVRFEFPNEESGPSSEAEGNEIKETGRTHLNTNEVCYINDSLGLHRVENPSHVNPAVSLHVYSPPFDSCSVFNQHTGQKTKCKVTFWSKYGEHKTHEERAPEDN</sequence>
<keyword evidence="4 9" id="KW-0479">Metal-binding</keyword>
<comment type="pathway">
    <text evidence="1 9">Organosulfur biosynthesis; taurine biosynthesis; hypotaurine from L-cysteine: step 1/2.</text>
</comment>
<evidence type="ECO:0000256" key="6">
    <source>
        <dbReference type="ARBA" id="ARBA00022964"/>
    </source>
</evidence>
<evidence type="ECO:0000256" key="5">
    <source>
        <dbReference type="ARBA" id="ARBA00022784"/>
    </source>
</evidence>
<comment type="similarity">
    <text evidence="2 9">Belongs to the cysteine dioxygenase family.</text>
</comment>
<evidence type="ECO:0000256" key="2">
    <source>
        <dbReference type="ARBA" id="ARBA00006622"/>
    </source>
</evidence>
<evidence type="ECO:0000313" key="10">
    <source>
        <dbReference type="EMBL" id="KAK6633529.1"/>
    </source>
</evidence>
<dbReference type="PANTHER" id="PTHR12918">
    <property type="entry name" value="CYSTEINE DIOXYGENASE"/>
    <property type="match status" value="1"/>
</dbReference>
<dbReference type="Proteomes" id="UP001359485">
    <property type="component" value="Unassembled WGS sequence"/>
</dbReference>
<keyword evidence="7 9" id="KW-0560">Oxidoreductase</keyword>
<name>A0ABR1B1Z3_POLSC</name>
<dbReference type="SUPFAM" id="SSF51182">
    <property type="entry name" value="RmlC-like cupins"/>
    <property type="match status" value="1"/>
</dbReference>
<dbReference type="EC" id="1.13.11.20" evidence="3 9"/>
<evidence type="ECO:0000256" key="8">
    <source>
        <dbReference type="ARBA" id="ARBA00023004"/>
    </source>
</evidence>
<organism evidence="10 11">
    <name type="scientific">Polyplax serrata</name>
    <name type="common">Common mouse louse</name>
    <dbReference type="NCBI Taxonomy" id="468196"/>
    <lineage>
        <taxon>Eukaryota</taxon>
        <taxon>Metazoa</taxon>
        <taxon>Ecdysozoa</taxon>
        <taxon>Arthropoda</taxon>
        <taxon>Hexapoda</taxon>
        <taxon>Insecta</taxon>
        <taxon>Pterygota</taxon>
        <taxon>Neoptera</taxon>
        <taxon>Paraneoptera</taxon>
        <taxon>Psocodea</taxon>
        <taxon>Troctomorpha</taxon>
        <taxon>Phthiraptera</taxon>
        <taxon>Anoplura</taxon>
        <taxon>Polyplacidae</taxon>
        <taxon>Polyplax</taxon>
    </lineage>
</organism>
<dbReference type="Pfam" id="PF05995">
    <property type="entry name" value="CDO_I"/>
    <property type="match status" value="1"/>
</dbReference>
<dbReference type="InterPro" id="IPR011051">
    <property type="entry name" value="RmlC_Cupin_sf"/>
</dbReference>
<reference evidence="10 11" key="1">
    <citation type="submission" date="2023-09" db="EMBL/GenBank/DDBJ databases">
        <title>Genomes of two closely related lineages of the louse Polyplax serrata with different host specificities.</title>
        <authorList>
            <person name="Martinu J."/>
            <person name="Tarabai H."/>
            <person name="Stefka J."/>
            <person name="Hypsa V."/>
        </authorList>
    </citation>
    <scope>NUCLEOTIDE SEQUENCE [LARGE SCALE GENOMIC DNA]</scope>
    <source>
        <strain evidence="10">98ZLc_SE</strain>
    </source>
</reference>
<evidence type="ECO:0000256" key="4">
    <source>
        <dbReference type="ARBA" id="ARBA00022723"/>
    </source>
</evidence>
<comment type="cofactor">
    <cofactor evidence="9">
        <name>Fe cation</name>
        <dbReference type="ChEBI" id="CHEBI:24875"/>
    </cofactor>
    <text evidence="9">Binds 1 Fe cation per subunit.</text>
</comment>
<dbReference type="PANTHER" id="PTHR12918:SF1">
    <property type="entry name" value="CYSTEINE DIOXYGENASE TYPE 1"/>
    <property type="match status" value="1"/>
</dbReference>
<dbReference type="InterPro" id="IPR010300">
    <property type="entry name" value="CDO_1"/>
</dbReference>
<dbReference type="InterPro" id="IPR014710">
    <property type="entry name" value="RmlC-like_jellyroll"/>
</dbReference>
<accession>A0ABR1B1Z3</accession>
<dbReference type="EMBL" id="JAWJWF010000004">
    <property type="protein sequence ID" value="KAK6633529.1"/>
    <property type="molecule type" value="Genomic_DNA"/>
</dbReference>
<proteinExistence type="inferred from homology"/>
<evidence type="ECO:0000313" key="11">
    <source>
        <dbReference type="Proteomes" id="UP001359485"/>
    </source>
</evidence>
<comment type="caution">
    <text evidence="10">The sequence shown here is derived from an EMBL/GenBank/DDBJ whole genome shotgun (WGS) entry which is preliminary data.</text>
</comment>
<dbReference type="Gene3D" id="2.60.120.10">
    <property type="entry name" value="Jelly Rolls"/>
    <property type="match status" value="1"/>
</dbReference>